<reference evidence="1" key="2">
    <citation type="journal article" date="2006" name="PLoS Pathog.">
        <title>New perspectives on host-parasite interplay by comparative transcriptomic and proteomic analyses of Schistosoma japonicum.</title>
        <authorList>
            <person name="Liu F."/>
            <person name="Lu J."/>
            <person name="Hu W."/>
            <person name="Wang S.Y."/>
            <person name="Cui S.J."/>
            <person name="Chi M."/>
            <person name="Yan Q."/>
            <person name="Wang X.R."/>
            <person name="Song H.D."/>
            <person name="Xu X.N."/>
            <person name="Wang J.J."/>
            <person name="Zhang X.L."/>
            <person name="Zhang X."/>
            <person name="Wang Z.Q."/>
            <person name="Xue C.L."/>
            <person name="Brindley P.J."/>
            <person name="McManus D.P."/>
            <person name="Yang P.Y."/>
            <person name="Feng Z."/>
            <person name="Chen Z."/>
            <person name="Han Z.G."/>
        </authorList>
    </citation>
    <scope>NUCLEOTIDE SEQUENCE</scope>
</reference>
<organism evidence="1">
    <name type="scientific">Schistosoma japonicum</name>
    <name type="common">Blood fluke</name>
    <dbReference type="NCBI Taxonomy" id="6182"/>
    <lineage>
        <taxon>Eukaryota</taxon>
        <taxon>Metazoa</taxon>
        <taxon>Spiralia</taxon>
        <taxon>Lophotrochozoa</taxon>
        <taxon>Platyhelminthes</taxon>
        <taxon>Trematoda</taxon>
        <taxon>Digenea</taxon>
        <taxon>Strigeidida</taxon>
        <taxon>Schistosomatoidea</taxon>
        <taxon>Schistosomatidae</taxon>
        <taxon>Schistosoma</taxon>
    </lineage>
</organism>
<sequence length="57" mass="6728">MRSEMIHFIFENQFMAFSDQCSDTTKEYVKGSTTIHIHCLYMDKLGGRDIYNLLLPH</sequence>
<name>Q5BRG8_SCHJA</name>
<dbReference type="AlphaFoldDB" id="Q5BRG8"/>
<proteinExistence type="evidence at transcript level"/>
<evidence type="ECO:0000313" key="1">
    <source>
        <dbReference type="EMBL" id="AAX30868.1"/>
    </source>
</evidence>
<accession>Q5BRG8</accession>
<dbReference type="EMBL" id="AY915647">
    <property type="protein sequence ID" value="AAX30868.1"/>
    <property type="molecule type" value="mRNA"/>
</dbReference>
<protein>
    <submittedName>
        <fullName evidence="1">SJCHGC08340 protein</fullName>
    </submittedName>
</protein>
<reference evidence="1" key="1">
    <citation type="submission" date="2005-01" db="EMBL/GenBank/DDBJ databases">
        <authorList>
            <person name="Han Z."/>
        </authorList>
    </citation>
    <scope>NUCLEOTIDE SEQUENCE</scope>
</reference>